<dbReference type="PANTHER" id="PTHR42899:SF1">
    <property type="entry name" value="SPERMATOGENESIS-ASSOCIATED PROTEIN 20"/>
    <property type="match status" value="1"/>
</dbReference>
<dbReference type="Gene3D" id="1.50.10.20">
    <property type="match status" value="1"/>
</dbReference>
<feature type="domain" description="Spermatogenesis-associated protein 20-like TRX" evidence="1">
    <location>
        <begin position="39"/>
        <end position="195"/>
    </location>
</feature>
<feature type="domain" description="Thiol:disulfide interchange protein DsbD N-terminal" evidence="2">
    <location>
        <begin position="676"/>
        <end position="785"/>
    </location>
</feature>
<evidence type="ECO:0000259" key="1">
    <source>
        <dbReference type="Pfam" id="PF03190"/>
    </source>
</evidence>
<sequence length="795" mass="90782">MAFVSRKLLKRVTAWAFIFALATTLLNGGSKMSSGNRRPNRLARETSPYLLQHAYNPVDWFPWGDEAFEKARREDKPIFLSIGYSTCHWCHVMERESFEDEEIAAILNEHFVSIKVDREERPDVDEIYMRAVLIFTNGHGGWPMSVFLTPDGKPFFGGTYFPPEQFKRILLEIVRLWRDERQRVLEVAEEVSRAIAAELQLTVPTAQPFDETSAEAVLKAAENVLLKNLDKNHGGFGGAPKFPPHQALEFLLRRYERTKRLPLWEAVELTLRKMAHGGIYDQIGGGFHRYSVDEKWLVPHFEKMLYDNAQLAQVYAWAFHLSGDDFLRRIAKETYAFVLREMTSPEGAFYSALDAESLPPVPRPSSPVPSKEEGAFYLWRPEEVKAILGEKDGDLFCKVYGISNEPNFVNPHTGYSGCIPNLLKAPVENWAKALGISPDELWAKLDECRAKLLEARDRRPRPHCDDKVLTSWNALMVRSLALGYRYLGEESYRQAAERAAEFLWAKMRKPDGTLWHSYRNGIAKVDGMLDDYAYLLVALLDLHETTNEGKWLERAKELANTMVSLFWDERNGGFWFTTERKDLLTRSKPALDGAEPSPNGMAALGLLRLANETGEERYAQIAKRTLETYGGFMVRLPHGSTTLLSALNEWQMTHKETTKVVERPIERIWVEPEKLTLKAGETRSVKLHIVIAEGWHINSNEPKPNLQPTQIGIESHLVEIERVEFPPAKEVRLGFVDEPLKVYDGMVTVTIWLRAKSNTSGSEILTLRLRYQACDEKRCLMPTESDLRITVNVAP</sequence>
<dbReference type="Gene3D" id="3.40.30.10">
    <property type="entry name" value="Glutaredoxin"/>
    <property type="match status" value="1"/>
</dbReference>
<dbReference type="Pfam" id="PF11412">
    <property type="entry name" value="DsbD_N"/>
    <property type="match status" value="1"/>
</dbReference>
<dbReference type="InterPro" id="IPR004879">
    <property type="entry name" value="Ssp411-like_TRX"/>
</dbReference>
<dbReference type="SUPFAM" id="SSF48208">
    <property type="entry name" value="Six-hairpin glycosidases"/>
    <property type="match status" value="1"/>
</dbReference>
<dbReference type="InterPro" id="IPR036929">
    <property type="entry name" value="DsbDN_sf"/>
</dbReference>
<proteinExistence type="predicted"/>
<accession>A0ABT2EJJ4</accession>
<name>A0ABT2EJJ4_9BACT</name>
<dbReference type="Pfam" id="PF03663">
    <property type="entry name" value="Glyco_hydro_76"/>
    <property type="match status" value="1"/>
</dbReference>
<evidence type="ECO:0000259" key="2">
    <source>
        <dbReference type="Pfam" id="PF11412"/>
    </source>
</evidence>
<dbReference type="InterPro" id="IPR024705">
    <property type="entry name" value="Ssp411"/>
</dbReference>
<organism evidence="3 4">
    <name type="scientific">Candidatus Fervidibacter sacchari</name>
    <dbReference type="NCBI Taxonomy" id="1448929"/>
    <lineage>
        <taxon>Bacteria</taxon>
        <taxon>Candidatus Fervidibacterota</taxon>
        <taxon>Candidatus Fervidibacter</taxon>
    </lineage>
</organism>
<dbReference type="Gene3D" id="2.60.40.1250">
    <property type="entry name" value="Thiol:disulfide interchange protein DsbD, N-terminal domain"/>
    <property type="match status" value="1"/>
</dbReference>
<dbReference type="InterPro" id="IPR028250">
    <property type="entry name" value="DsbDN"/>
</dbReference>
<dbReference type="Pfam" id="PF03190">
    <property type="entry name" value="Thioredox_DsbH"/>
    <property type="match status" value="1"/>
</dbReference>
<keyword evidence="4" id="KW-1185">Reference proteome</keyword>
<gene>
    <name evidence="3" type="ORF">M2350_000516</name>
</gene>
<comment type="caution">
    <text evidence="3">The sequence shown here is derived from an EMBL/GenBank/DDBJ whole genome shotgun (WGS) entry which is preliminary data.</text>
</comment>
<dbReference type="CDD" id="cd02955">
    <property type="entry name" value="SSP411"/>
    <property type="match status" value="1"/>
</dbReference>
<dbReference type="Proteomes" id="UP001204798">
    <property type="component" value="Unassembled WGS sequence"/>
</dbReference>
<dbReference type="EMBL" id="JANUCP010000001">
    <property type="protein sequence ID" value="MCS3918119.1"/>
    <property type="molecule type" value="Genomic_DNA"/>
</dbReference>
<reference evidence="3 4" key="1">
    <citation type="submission" date="2022-08" db="EMBL/GenBank/DDBJ databases">
        <title>Bacterial and archaeal communities from various locations to study Microbial Dark Matter (Phase II).</title>
        <authorList>
            <person name="Stepanauskas R."/>
        </authorList>
    </citation>
    <scope>NUCLEOTIDE SEQUENCE [LARGE SCALE GENOMIC DNA]</scope>
    <source>
        <strain evidence="3 4">PD1</strain>
    </source>
</reference>
<dbReference type="InterPro" id="IPR036249">
    <property type="entry name" value="Thioredoxin-like_sf"/>
</dbReference>
<dbReference type="RefSeq" id="WP_259093551.1">
    <property type="nucleotide sequence ID" value="NZ_CP130454.1"/>
</dbReference>
<dbReference type="PANTHER" id="PTHR42899">
    <property type="entry name" value="SPERMATOGENESIS-ASSOCIATED PROTEIN 20"/>
    <property type="match status" value="1"/>
</dbReference>
<evidence type="ECO:0000313" key="3">
    <source>
        <dbReference type="EMBL" id="MCS3918119.1"/>
    </source>
</evidence>
<protein>
    <submittedName>
        <fullName evidence="3">Uncharacterized protein YyaL (SSP411 family)</fullName>
    </submittedName>
</protein>
<evidence type="ECO:0000313" key="4">
    <source>
        <dbReference type="Proteomes" id="UP001204798"/>
    </source>
</evidence>
<dbReference type="SUPFAM" id="SSF52833">
    <property type="entry name" value="Thioredoxin-like"/>
    <property type="match status" value="1"/>
</dbReference>
<dbReference type="InterPro" id="IPR005198">
    <property type="entry name" value="Glyco_hydro_76"/>
</dbReference>
<dbReference type="InterPro" id="IPR008928">
    <property type="entry name" value="6-hairpin_glycosidase_sf"/>
</dbReference>